<keyword evidence="1" id="KW-0472">Membrane</keyword>
<protein>
    <submittedName>
        <fullName evidence="2">Uncharacterized protein</fullName>
    </submittedName>
</protein>
<dbReference type="AlphaFoldDB" id="A0A0X8G596"/>
<keyword evidence="1" id="KW-0812">Transmembrane</keyword>
<feature type="transmembrane region" description="Helical" evidence="1">
    <location>
        <begin position="21"/>
        <end position="41"/>
    </location>
</feature>
<dbReference type="KEGG" id="lut:Lupro_02895"/>
<feature type="transmembrane region" description="Helical" evidence="1">
    <location>
        <begin position="47"/>
        <end position="65"/>
    </location>
</feature>
<name>A0A0X8G596_9FLAO</name>
<organism evidence="2 3">
    <name type="scientific">Lutibacter profundi</name>
    <dbReference type="NCBI Taxonomy" id="1622118"/>
    <lineage>
        <taxon>Bacteria</taxon>
        <taxon>Pseudomonadati</taxon>
        <taxon>Bacteroidota</taxon>
        <taxon>Flavobacteriia</taxon>
        <taxon>Flavobacteriales</taxon>
        <taxon>Flavobacteriaceae</taxon>
        <taxon>Lutibacter</taxon>
    </lineage>
</organism>
<evidence type="ECO:0000313" key="3">
    <source>
        <dbReference type="Proteomes" id="UP000059672"/>
    </source>
</evidence>
<reference evidence="2 3" key="2">
    <citation type="journal article" date="2016" name="Int. J. Syst. Evol. Microbiol.">
        <title>Lutibacter profundi sp. nov., isolated from a deep-sea hydrothermal system on the Arctic Mid-Ocean Ridge and emended description of the genus Lutibacter.</title>
        <authorList>
            <person name="Le Moine Bauer S."/>
            <person name="Roalkvam I."/>
            <person name="Steen I.H."/>
            <person name="Dahle H."/>
        </authorList>
    </citation>
    <scope>NUCLEOTIDE SEQUENCE [LARGE SCALE GENOMIC DNA]</scope>
    <source>
        <strain evidence="2 3">LP1</strain>
    </source>
</reference>
<proteinExistence type="predicted"/>
<evidence type="ECO:0000256" key="1">
    <source>
        <dbReference type="SAM" id="Phobius"/>
    </source>
</evidence>
<sequence>MYLNEHCGRNLKQHLKNMKKRTFDIIFIIISTIILIALSEYGLLEKYMAFSLIPILIAYQLGQYSERKFKK</sequence>
<reference evidence="3" key="1">
    <citation type="submission" date="2015-12" db="EMBL/GenBank/DDBJ databases">
        <title>Complete genome sequence of Lutibacter profundus strain LP1.</title>
        <authorList>
            <person name="Wissuwa J."/>
            <person name="Le Moine Bauer S."/>
            <person name="Stokke R."/>
            <person name="Dahle H."/>
            <person name="Steen I.H."/>
        </authorList>
    </citation>
    <scope>NUCLEOTIDE SEQUENCE [LARGE SCALE GENOMIC DNA]</scope>
    <source>
        <strain evidence="3">LP1</strain>
    </source>
</reference>
<accession>A0A0X8G596</accession>
<evidence type="ECO:0000313" key="2">
    <source>
        <dbReference type="EMBL" id="AMC10264.1"/>
    </source>
</evidence>
<dbReference type="Proteomes" id="UP000059672">
    <property type="component" value="Chromosome"/>
</dbReference>
<dbReference type="EMBL" id="CP013355">
    <property type="protein sequence ID" value="AMC10264.1"/>
    <property type="molecule type" value="Genomic_DNA"/>
</dbReference>
<keyword evidence="3" id="KW-1185">Reference proteome</keyword>
<keyword evidence="1" id="KW-1133">Transmembrane helix</keyword>
<gene>
    <name evidence="2" type="ORF">Lupro_02895</name>
</gene>